<sequence>MGGTRNPKILELKSLVVRMCEVPLLFYYFRALVQELTGRDSNVAEETFMEEAAHHHHHHHHDKMNEENHNNNNNIDHDDDHDDSDWLKRADYNYSGGLFQYPTKLWDPPSQYMPFDE</sequence>
<organism evidence="3 4">
    <name type="scientific">Senna tora</name>
    <dbReference type="NCBI Taxonomy" id="362788"/>
    <lineage>
        <taxon>Eukaryota</taxon>
        <taxon>Viridiplantae</taxon>
        <taxon>Streptophyta</taxon>
        <taxon>Embryophyta</taxon>
        <taxon>Tracheophyta</taxon>
        <taxon>Spermatophyta</taxon>
        <taxon>Magnoliopsida</taxon>
        <taxon>eudicotyledons</taxon>
        <taxon>Gunneridae</taxon>
        <taxon>Pentapetalae</taxon>
        <taxon>rosids</taxon>
        <taxon>fabids</taxon>
        <taxon>Fabales</taxon>
        <taxon>Fabaceae</taxon>
        <taxon>Caesalpinioideae</taxon>
        <taxon>Cassia clade</taxon>
        <taxon>Senna</taxon>
    </lineage>
</organism>
<protein>
    <recommendedName>
        <fullName evidence="2">VQ domain-containing protein</fullName>
    </recommendedName>
</protein>
<accession>A0A834TMU1</accession>
<proteinExistence type="predicted"/>
<name>A0A834TMU1_9FABA</name>
<dbReference type="AlphaFoldDB" id="A0A834TMU1"/>
<evidence type="ECO:0000313" key="3">
    <source>
        <dbReference type="EMBL" id="KAF7824745.1"/>
    </source>
</evidence>
<dbReference type="InterPro" id="IPR008889">
    <property type="entry name" value="VQ"/>
</dbReference>
<dbReference type="EMBL" id="JAAIUW010000007">
    <property type="protein sequence ID" value="KAF7824745.1"/>
    <property type="molecule type" value="Genomic_DNA"/>
</dbReference>
<keyword evidence="4" id="KW-1185">Reference proteome</keyword>
<evidence type="ECO:0000259" key="2">
    <source>
        <dbReference type="Pfam" id="PF05678"/>
    </source>
</evidence>
<evidence type="ECO:0000256" key="1">
    <source>
        <dbReference type="SAM" id="MobiDB-lite"/>
    </source>
</evidence>
<feature type="region of interest" description="Disordered" evidence="1">
    <location>
        <begin position="51"/>
        <end position="82"/>
    </location>
</feature>
<dbReference type="OrthoDB" id="1725273at2759"/>
<comment type="caution">
    <text evidence="3">The sequence shown here is derived from an EMBL/GenBank/DDBJ whole genome shotgun (WGS) entry which is preliminary data.</text>
</comment>
<feature type="domain" description="VQ" evidence="2">
    <location>
        <begin position="29"/>
        <end position="42"/>
    </location>
</feature>
<evidence type="ECO:0000313" key="4">
    <source>
        <dbReference type="Proteomes" id="UP000634136"/>
    </source>
</evidence>
<dbReference type="Proteomes" id="UP000634136">
    <property type="component" value="Unassembled WGS sequence"/>
</dbReference>
<gene>
    <name evidence="3" type="ORF">G2W53_022889</name>
</gene>
<dbReference type="Pfam" id="PF05678">
    <property type="entry name" value="VQ"/>
    <property type="match status" value="1"/>
</dbReference>
<reference evidence="3" key="1">
    <citation type="submission" date="2020-09" db="EMBL/GenBank/DDBJ databases">
        <title>Genome-Enabled Discovery of Anthraquinone Biosynthesis in Senna tora.</title>
        <authorList>
            <person name="Kang S.-H."/>
            <person name="Pandey R.P."/>
            <person name="Lee C.-M."/>
            <person name="Sim J.-S."/>
            <person name="Jeong J.-T."/>
            <person name="Choi B.-S."/>
            <person name="Jung M."/>
            <person name="Ginzburg D."/>
            <person name="Zhao K."/>
            <person name="Won S.Y."/>
            <person name="Oh T.-J."/>
            <person name="Yu Y."/>
            <person name="Kim N.-H."/>
            <person name="Lee O.R."/>
            <person name="Lee T.-H."/>
            <person name="Bashyal P."/>
            <person name="Kim T.-S."/>
            <person name="Lee W.-H."/>
            <person name="Kawkins C."/>
            <person name="Kim C.-K."/>
            <person name="Kim J.S."/>
            <person name="Ahn B.O."/>
            <person name="Rhee S.Y."/>
            <person name="Sohng J.K."/>
        </authorList>
    </citation>
    <scope>NUCLEOTIDE SEQUENCE</scope>
    <source>
        <tissue evidence="3">Leaf</tissue>
    </source>
</reference>